<keyword evidence="5" id="KW-1003">Cell membrane</keyword>
<proteinExistence type="inferred from homology"/>
<dbReference type="InterPro" id="IPR002781">
    <property type="entry name" value="TM_pro_TauE-like"/>
</dbReference>
<comment type="subcellular location">
    <subcellularLocation>
        <location evidence="5">Cell membrane</location>
        <topology evidence="5">Multi-pass membrane protein</topology>
    </subcellularLocation>
    <subcellularLocation>
        <location evidence="1">Membrane</location>
        <topology evidence="1">Multi-pass membrane protein</topology>
    </subcellularLocation>
</comment>
<dbReference type="EMBL" id="FZMP01000024">
    <property type="protein sequence ID" value="SNQ59455.1"/>
    <property type="molecule type" value="Genomic_DNA"/>
</dbReference>
<dbReference type="OrthoDB" id="135353at2157"/>
<keyword evidence="2 5" id="KW-0812">Transmembrane</keyword>
<feature type="transmembrane region" description="Helical" evidence="5">
    <location>
        <begin position="237"/>
        <end position="257"/>
    </location>
</feature>
<evidence type="ECO:0000313" key="6">
    <source>
        <dbReference type="EMBL" id="SNQ59455.1"/>
    </source>
</evidence>
<feature type="transmembrane region" description="Helical" evidence="5">
    <location>
        <begin position="78"/>
        <end position="96"/>
    </location>
</feature>
<dbReference type="GO" id="GO:0005886">
    <property type="term" value="C:plasma membrane"/>
    <property type="evidence" value="ECO:0007669"/>
    <property type="project" value="UniProtKB-SubCell"/>
</dbReference>
<evidence type="ECO:0000256" key="5">
    <source>
        <dbReference type="RuleBase" id="RU363041"/>
    </source>
</evidence>
<feature type="transmembrane region" description="Helical" evidence="5">
    <location>
        <begin position="7"/>
        <end position="38"/>
    </location>
</feature>
<organism evidence="6 7">
    <name type="scientific">Candidatus Methanoperedens nitratireducens</name>
    <dbReference type="NCBI Taxonomy" id="1392998"/>
    <lineage>
        <taxon>Archaea</taxon>
        <taxon>Methanobacteriati</taxon>
        <taxon>Methanobacteriota</taxon>
        <taxon>Stenosarchaea group</taxon>
        <taxon>Methanomicrobia</taxon>
        <taxon>Methanosarcinales</taxon>
        <taxon>ANME-2 cluster</taxon>
        <taxon>Candidatus Methanoperedentaceae</taxon>
        <taxon>Candidatus Methanoperedens</taxon>
    </lineage>
</organism>
<dbReference type="InterPro" id="IPR051598">
    <property type="entry name" value="TSUP/Inactive_protease-like"/>
</dbReference>
<keyword evidence="4 5" id="KW-0472">Membrane</keyword>
<reference evidence="7" key="1">
    <citation type="submission" date="2017-06" db="EMBL/GenBank/DDBJ databases">
        <authorList>
            <person name="Cremers G."/>
        </authorList>
    </citation>
    <scope>NUCLEOTIDE SEQUENCE [LARGE SCALE GENOMIC DNA]</scope>
</reference>
<feature type="transmembrane region" description="Helical" evidence="5">
    <location>
        <begin position="102"/>
        <end position="121"/>
    </location>
</feature>
<keyword evidence="3 5" id="KW-1133">Transmembrane helix</keyword>
<evidence type="ECO:0000256" key="4">
    <source>
        <dbReference type="ARBA" id="ARBA00023136"/>
    </source>
</evidence>
<sequence>MDFTFWYLFPAGIIIAIISMSAGISGANFWIPVYIYFIRIDPSVSFWLALVTMLFGFGSGVARNIYQGTIDWYIVKQYLIPSIPAAIIGSLLASYINGNHLLLIFSSFIFIFGLYQLIICITSRKEQLKHRRIYWEFGLIGGFLKGLIATGLGKLIIPGMWDHERIKSPSHVIGSTIVILFIVDLVAALIRMNHNFVNELIENRTTIFYVLFFVLPSVVIGGQIGPRIIRNADVRHLKIFISLTLIFVSILIFSRLLA</sequence>
<feature type="transmembrane region" description="Helical" evidence="5">
    <location>
        <begin position="172"/>
        <end position="194"/>
    </location>
</feature>
<dbReference type="Pfam" id="PF01925">
    <property type="entry name" value="TauE"/>
    <property type="match status" value="1"/>
</dbReference>
<comment type="similarity">
    <text evidence="5">Belongs to the 4-toluene sulfonate uptake permease (TSUP) (TC 2.A.102) family.</text>
</comment>
<evidence type="ECO:0000313" key="7">
    <source>
        <dbReference type="Proteomes" id="UP000218615"/>
    </source>
</evidence>
<dbReference type="Proteomes" id="UP000218615">
    <property type="component" value="Unassembled WGS sequence"/>
</dbReference>
<feature type="transmembrane region" description="Helical" evidence="5">
    <location>
        <begin position="133"/>
        <end position="152"/>
    </location>
</feature>
<evidence type="ECO:0000256" key="2">
    <source>
        <dbReference type="ARBA" id="ARBA00022692"/>
    </source>
</evidence>
<feature type="transmembrane region" description="Helical" evidence="5">
    <location>
        <begin position="206"/>
        <end position="225"/>
    </location>
</feature>
<dbReference type="AlphaFoldDB" id="A0A284VJM1"/>
<dbReference type="PANTHER" id="PTHR43701:SF5">
    <property type="entry name" value="MEMBRANE TRANSPORTER PROTEIN-RELATED"/>
    <property type="match status" value="1"/>
</dbReference>
<name>A0A284VJM1_9EURY</name>
<protein>
    <recommendedName>
        <fullName evidence="5">Probable membrane transporter protein</fullName>
    </recommendedName>
</protein>
<dbReference type="PANTHER" id="PTHR43701">
    <property type="entry name" value="MEMBRANE TRANSPORTER PROTEIN MJ0441-RELATED"/>
    <property type="match status" value="1"/>
</dbReference>
<gene>
    <name evidence="6" type="ORF">MNV_120022</name>
</gene>
<evidence type="ECO:0000256" key="3">
    <source>
        <dbReference type="ARBA" id="ARBA00022989"/>
    </source>
</evidence>
<accession>A0A284VJM1</accession>
<dbReference type="RefSeq" id="WP_096203828.1">
    <property type="nucleotide sequence ID" value="NZ_FZMP01000024.1"/>
</dbReference>
<evidence type="ECO:0000256" key="1">
    <source>
        <dbReference type="ARBA" id="ARBA00004141"/>
    </source>
</evidence>
<feature type="transmembrane region" description="Helical" evidence="5">
    <location>
        <begin position="44"/>
        <end position="66"/>
    </location>
</feature>
<keyword evidence="7" id="KW-1185">Reference proteome</keyword>